<protein>
    <recommendedName>
        <fullName evidence="1">non-specific serine/threonine protein kinase</fullName>
        <ecNumber evidence="1">2.7.11.1</ecNumber>
    </recommendedName>
</protein>
<evidence type="ECO:0000259" key="9">
    <source>
        <dbReference type="PROSITE" id="PS51190"/>
    </source>
</evidence>
<gene>
    <name evidence="10" type="ORF">L201_005597</name>
</gene>
<dbReference type="InterPro" id="IPR003152">
    <property type="entry name" value="FATC_dom"/>
</dbReference>
<dbReference type="InterPro" id="IPR036940">
    <property type="entry name" value="PI3/4_kinase_cat_sf"/>
</dbReference>
<evidence type="ECO:0000256" key="3">
    <source>
        <dbReference type="ARBA" id="ARBA00022741"/>
    </source>
</evidence>
<reference evidence="10 11" key="1">
    <citation type="submission" date="2024-01" db="EMBL/GenBank/DDBJ databases">
        <title>Comparative genomics of Cryptococcus and Kwoniella reveals pathogenesis evolution and contrasting modes of karyotype evolution via chromosome fusion or intercentromeric recombination.</title>
        <authorList>
            <person name="Coelho M.A."/>
            <person name="David-Palma M."/>
            <person name="Shea T."/>
            <person name="Bowers K."/>
            <person name="McGinley-Smith S."/>
            <person name="Mohammad A.W."/>
            <person name="Gnirke A."/>
            <person name="Yurkov A.M."/>
            <person name="Nowrousian M."/>
            <person name="Sun S."/>
            <person name="Cuomo C.A."/>
            <person name="Heitman J."/>
        </authorList>
    </citation>
    <scope>NUCLEOTIDE SEQUENCE [LARGE SCALE GENOMIC DNA]</scope>
    <source>
        <strain evidence="10 11">CBS 6074</strain>
    </source>
</reference>
<dbReference type="Gene3D" id="1.10.1070.11">
    <property type="entry name" value="Phosphatidylinositol 3-/4-kinase, catalytic domain"/>
    <property type="match status" value="1"/>
</dbReference>
<dbReference type="PROSITE" id="PS51190">
    <property type="entry name" value="FATC"/>
    <property type="match status" value="1"/>
</dbReference>
<dbReference type="EC" id="2.7.11.1" evidence="1"/>
<dbReference type="Pfam" id="PF02260">
    <property type="entry name" value="FATC"/>
    <property type="match status" value="1"/>
</dbReference>
<evidence type="ECO:0000256" key="2">
    <source>
        <dbReference type="ARBA" id="ARBA00022679"/>
    </source>
</evidence>
<evidence type="ECO:0000256" key="5">
    <source>
        <dbReference type="ARBA" id="ARBA00022840"/>
    </source>
</evidence>
<feature type="domain" description="PI3K/PI4K catalytic" evidence="8">
    <location>
        <begin position="1"/>
        <end position="189"/>
    </location>
</feature>
<dbReference type="PROSITE" id="PS50290">
    <property type="entry name" value="PI3_4_KINASE_3"/>
    <property type="match status" value="1"/>
</dbReference>
<evidence type="ECO:0000256" key="4">
    <source>
        <dbReference type="ARBA" id="ARBA00022777"/>
    </source>
</evidence>
<feature type="domain" description="FATC" evidence="9">
    <location>
        <begin position="173"/>
        <end position="205"/>
    </location>
</feature>
<dbReference type="Pfam" id="PF00454">
    <property type="entry name" value="PI3_PI4_kinase"/>
    <property type="match status" value="1"/>
</dbReference>
<evidence type="ECO:0000313" key="10">
    <source>
        <dbReference type="EMBL" id="WWC90661.1"/>
    </source>
</evidence>
<dbReference type="AlphaFoldDB" id="A0AAX4JYZ7"/>
<evidence type="ECO:0000259" key="8">
    <source>
        <dbReference type="PROSITE" id="PS50290"/>
    </source>
</evidence>
<comment type="catalytic activity">
    <reaction evidence="6">
        <text>L-threonyl-[protein] + ATP = O-phospho-L-threonyl-[protein] + ADP + H(+)</text>
        <dbReference type="Rhea" id="RHEA:46608"/>
        <dbReference type="Rhea" id="RHEA-COMP:11060"/>
        <dbReference type="Rhea" id="RHEA-COMP:11605"/>
        <dbReference type="ChEBI" id="CHEBI:15378"/>
        <dbReference type="ChEBI" id="CHEBI:30013"/>
        <dbReference type="ChEBI" id="CHEBI:30616"/>
        <dbReference type="ChEBI" id="CHEBI:61977"/>
        <dbReference type="ChEBI" id="CHEBI:456216"/>
        <dbReference type="EC" id="2.7.11.1"/>
    </reaction>
</comment>
<evidence type="ECO:0000256" key="6">
    <source>
        <dbReference type="ARBA" id="ARBA00047899"/>
    </source>
</evidence>
<dbReference type="EMBL" id="CP144104">
    <property type="protein sequence ID" value="WWC90661.1"/>
    <property type="molecule type" value="Genomic_DNA"/>
</dbReference>
<keyword evidence="3" id="KW-0547">Nucleotide-binding</keyword>
<dbReference type="GO" id="GO:0004674">
    <property type="term" value="F:protein serine/threonine kinase activity"/>
    <property type="evidence" value="ECO:0007669"/>
    <property type="project" value="UniProtKB-EC"/>
</dbReference>
<proteinExistence type="predicted"/>
<dbReference type="GO" id="GO:0000723">
    <property type="term" value="P:telomere maintenance"/>
    <property type="evidence" value="ECO:0007669"/>
    <property type="project" value="TreeGrafter"/>
</dbReference>
<dbReference type="PROSITE" id="PS00916">
    <property type="entry name" value="PI3_4_KINASE_2"/>
    <property type="match status" value="1"/>
</dbReference>
<dbReference type="GO" id="GO:0000077">
    <property type="term" value="P:DNA damage checkpoint signaling"/>
    <property type="evidence" value="ECO:0007669"/>
    <property type="project" value="TreeGrafter"/>
</dbReference>
<evidence type="ECO:0000256" key="1">
    <source>
        <dbReference type="ARBA" id="ARBA00012513"/>
    </source>
</evidence>
<dbReference type="SUPFAM" id="SSF56112">
    <property type="entry name" value="Protein kinase-like (PK-like)"/>
    <property type="match status" value="1"/>
</dbReference>
<dbReference type="Proteomes" id="UP001355207">
    <property type="component" value="Chromosome 7"/>
</dbReference>
<name>A0AAX4JYZ7_9TREE</name>
<dbReference type="RefSeq" id="XP_066077424.1">
    <property type="nucleotide sequence ID" value="XM_066221327.1"/>
</dbReference>
<dbReference type="GeneID" id="91096267"/>
<keyword evidence="4" id="KW-0418">Kinase</keyword>
<organism evidence="10 11">
    <name type="scientific">Kwoniella dendrophila CBS 6074</name>
    <dbReference type="NCBI Taxonomy" id="1295534"/>
    <lineage>
        <taxon>Eukaryota</taxon>
        <taxon>Fungi</taxon>
        <taxon>Dikarya</taxon>
        <taxon>Basidiomycota</taxon>
        <taxon>Agaricomycotina</taxon>
        <taxon>Tremellomycetes</taxon>
        <taxon>Tremellales</taxon>
        <taxon>Cryptococcaceae</taxon>
        <taxon>Kwoniella</taxon>
    </lineage>
</organism>
<evidence type="ECO:0000313" key="11">
    <source>
        <dbReference type="Proteomes" id="UP001355207"/>
    </source>
</evidence>
<dbReference type="InterPro" id="IPR018936">
    <property type="entry name" value="PI3/4_kinase_CS"/>
</dbReference>
<dbReference type="InterPro" id="IPR011009">
    <property type="entry name" value="Kinase-like_dom_sf"/>
</dbReference>
<dbReference type="InterPro" id="IPR050517">
    <property type="entry name" value="DDR_Repair_Kinase"/>
</dbReference>
<dbReference type="GO" id="GO:0006281">
    <property type="term" value="P:DNA repair"/>
    <property type="evidence" value="ECO:0007669"/>
    <property type="project" value="TreeGrafter"/>
</dbReference>
<keyword evidence="5" id="KW-0067">ATP-binding</keyword>
<dbReference type="InterPro" id="IPR000403">
    <property type="entry name" value="PI3/4_kinase_cat_dom"/>
</dbReference>
<dbReference type="GO" id="GO:0005634">
    <property type="term" value="C:nucleus"/>
    <property type="evidence" value="ECO:0007669"/>
    <property type="project" value="TreeGrafter"/>
</dbReference>
<sequence length="205" mass="22739">MPRYSPTVFHEWFLITWPEPSAWLASRLAYGRTLAVMSMIGYVLGLGDRHGENILFDGLSGDTVHVDLNCLFDKGKTFEIPERVPFRLTQNMVDALGVTGVEGVFRKAAEISMSILRNNSDSLMSVLEAFVHDPLIEWMKSGRSKSDRDIKASADRNLKPIKAKLLGIMDEGAIVSVPSQVEALIKEATSPANLSAMYIGWAPWL</sequence>
<comment type="catalytic activity">
    <reaction evidence="7">
        <text>L-seryl-[protein] + ATP = O-phospho-L-seryl-[protein] + ADP + H(+)</text>
        <dbReference type="Rhea" id="RHEA:17989"/>
        <dbReference type="Rhea" id="RHEA-COMP:9863"/>
        <dbReference type="Rhea" id="RHEA-COMP:11604"/>
        <dbReference type="ChEBI" id="CHEBI:15378"/>
        <dbReference type="ChEBI" id="CHEBI:29999"/>
        <dbReference type="ChEBI" id="CHEBI:30616"/>
        <dbReference type="ChEBI" id="CHEBI:83421"/>
        <dbReference type="ChEBI" id="CHEBI:456216"/>
        <dbReference type="EC" id="2.7.11.1"/>
    </reaction>
</comment>
<dbReference type="PANTHER" id="PTHR11139">
    <property type="entry name" value="ATAXIA TELANGIECTASIA MUTATED ATM -RELATED"/>
    <property type="match status" value="1"/>
</dbReference>
<dbReference type="SMART" id="SM00146">
    <property type="entry name" value="PI3Kc"/>
    <property type="match status" value="1"/>
</dbReference>
<dbReference type="PANTHER" id="PTHR11139:SF125">
    <property type="entry name" value="SERINE_THREONINE-PROTEIN KINASE MEC1"/>
    <property type="match status" value="1"/>
</dbReference>
<accession>A0AAX4JYZ7</accession>
<keyword evidence="2" id="KW-0808">Transferase</keyword>
<evidence type="ECO:0000256" key="7">
    <source>
        <dbReference type="ARBA" id="ARBA00048679"/>
    </source>
</evidence>
<keyword evidence="11" id="KW-1185">Reference proteome</keyword>
<dbReference type="GO" id="GO:0005694">
    <property type="term" value="C:chromosome"/>
    <property type="evidence" value="ECO:0007669"/>
    <property type="project" value="TreeGrafter"/>
</dbReference>
<dbReference type="GO" id="GO:0005524">
    <property type="term" value="F:ATP binding"/>
    <property type="evidence" value="ECO:0007669"/>
    <property type="project" value="UniProtKB-KW"/>
</dbReference>
<dbReference type="SMART" id="SM01343">
    <property type="entry name" value="FATC"/>
    <property type="match status" value="1"/>
</dbReference>